<feature type="transmembrane region" description="Helical" evidence="2">
    <location>
        <begin position="437"/>
        <end position="456"/>
    </location>
</feature>
<dbReference type="AlphaFoldDB" id="A0A0C2JF06"/>
<reference evidence="3 4" key="1">
    <citation type="submission" date="2014-11" db="EMBL/GenBank/DDBJ databases">
        <title>Draft Genome Sequence of Vibrio piscirenalis strains CECT 8603T and CECT 8604, two marine Gammaproteobacterium isolated from cultured gilthead sea bream (Sparus aurata).</title>
        <authorList>
            <person name="Arahal D.R."/>
            <person name="Rodrigo-Torres L."/>
            <person name="Lucena T."/>
            <person name="Pujalte M.J."/>
        </authorList>
    </citation>
    <scope>NUCLEOTIDE SEQUENCE [LARGE SCALE GENOMIC DNA]</scope>
    <source>
        <strain evidence="3 4">DCR 1-4-2</strain>
    </source>
</reference>
<dbReference type="OrthoDB" id="5422830at2"/>
<keyword evidence="2" id="KW-0472">Membrane</keyword>
<feature type="transmembrane region" description="Helical" evidence="2">
    <location>
        <begin position="600"/>
        <end position="619"/>
    </location>
</feature>
<feature type="transmembrane region" description="Helical" evidence="2">
    <location>
        <begin position="468"/>
        <end position="488"/>
    </location>
</feature>
<feature type="transmembrane region" description="Helical" evidence="2">
    <location>
        <begin position="792"/>
        <end position="809"/>
    </location>
</feature>
<feature type="transmembrane region" description="Helical" evidence="2">
    <location>
        <begin position="413"/>
        <end position="430"/>
    </location>
</feature>
<accession>A0A0C2JIZ9</accession>
<dbReference type="EMBL" id="JTKH01000024">
    <property type="protein sequence ID" value="KII76504.1"/>
    <property type="molecule type" value="Genomic_DNA"/>
</dbReference>
<feature type="transmembrane region" description="Helical" evidence="2">
    <location>
        <begin position="881"/>
        <end position="901"/>
    </location>
</feature>
<feature type="transmembrane region" description="Helical" evidence="2">
    <location>
        <begin position="524"/>
        <end position="543"/>
    </location>
</feature>
<feature type="transmembrane region" description="Helical" evidence="2">
    <location>
        <begin position="6"/>
        <end position="24"/>
    </location>
</feature>
<evidence type="ECO:0000256" key="1">
    <source>
        <dbReference type="SAM" id="MobiDB-lite"/>
    </source>
</evidence>
<feature type="transmembrane region" description="Helical" evidence="2">
    <location>
        <begin position="384"/>
        <end position="401"/>
    </location>
</feature>
<feature type="transmembrane region" description="Helical" evidence="2">
    <location>
        <begin position="274"/>
        <end position="291"/>
    </location>
</feature>
<evidence type="ECO:0000313" key="3">
    <source>
        <dbReference type="EMBL" id="KII76504.1"/>
    </source>
</evidence>
<feature type="transmembrane region" description="Helical" evidence="2">
    <location>
        <begin position="297"/>
        <end position="315"/>
    </location>
</feature>
<keyword evidence="2" id="KW-0812">Transmembrane</keyword>
<evidence type="ECO:0000256" key="2">
    <source>
        <dbReference type="SAM" id="Phobius"/>
    </source>
</evidence>
<dbReference type="Pfam" id="PF10101">
    <property type="entry name" value="DUF2339"/>
    <property type="match status" value="1"/>
</dbReference>
<feature type="transmembrane region" description="Helical" evidence="2">
    <location>
        <begin position="723"/>
        <end position="743"/>
    </location>
</feature>
<keyword evidence="4" id="KW-1185">Reference proteome</keyword>
<gene>
    <name evidence="3" type="ORF">OJ16_17105</name>
</gene>
<feature type="transmembrane region" description="Helical" evidence="2">
    <location>
        <begin position="661"/>
        <end position="680"/>
    </location>
</feature>
<organism evidence="3 4">
    <name type="scientific">Vibrio renipiscarius</name>
    <dbReference type="NCBI Taxonomy" id="1461322"/>
    <lineage>
        <taxon>Bacteria</taxon>
        <taxon>Pseudomonadati</taxon>
        <taxon>Pseudomonadota</taxon>
        <taxon>Gammaproteobacteria</taxon>
        <taxon>Vibrionales</taxon>
        <taxon>Vibrionaceae</taxon>
        <taxon>Vibrio</taxon>
    </lineage>
</organism>
<dbReference type="PIRSF" id="PIRSF035905">
    <property type="entry name" value="UCP035905_mp"/>
    <property type="match status" value="1"/>
</dbReference>
<dbReference type="PANTHER" id="PTHR38434">
    <property type="entry name" value="BLL2549 PROTEIN"/>
    <property type="match status" value="1"/>
</dbReference>
<dbReference type="InterPro" id="IPR014600">
    <property type="entry name" value="UCP035905_mem"/>
</dbReference>
<comment type="caution">
    <text evidence="3">The sequence shown here is derived from an EMBL/GenBank/DDBJ whole genome shotgun (WGS) entry which is preliminary data.</text>
</comment>
<keyword evidence="2" id="KW-1133">Transmembrane helix</keyword>
<feature type="transmembrane region" description="Helical" evidence="2">
    <location>
        <begin position="692"/>
        <end position="711"/>
    </location>
</feature>
<feature type="transmembrane region" description="Helical" evidence="2">
    <location>
        <begin position="182"/>
        <end position="199"/>
    </location>
</feature>
<name>A0A0C2JF06_9VIBR</name>
<dbReference type="InterPro" id="IPR019286">
    <property type="entry name" value="DUF2339_TM"/>
</dbReference>
<feature type="transmembrane region" description="Helical" evidence="2">
    <location>
        <begin position="153"/>
        <end position="170"/>
    </location>
</feature>
<accession>A0A0C2JF06</accession>
<dbReference type="STRING" id="1461322.OJ16_17105"/>
<feature type="region of interest" description="Disordered" evidence="1">
    <location>
        <begin position="99"/>
        <end position="130"/>
    </location>
</feature>
<feature type="transmembrane region" description="Helical" evidence="2">
    <location>
        <begin position="348"/>
        <end position="372"/>
    </location>
</feature>
<protein>
    <submittedName>
        <fullName evidence="3">Membrane protein</fullName>
    </submittedName>
</protein>
<feature type="transmembrane region" description="Helical" evidence="2">
    <location>
        <begin position="322"/>
        <end position="342"/>
    </location>
</feature>
<feature type="transmembrane region" description="Helical" evidence="2">
    <location>
        <begin position="247"/>
        <end position="267"/>
    </location>
</feature>
<feature type="transmembrane region" description="Helical" evidence="2">
    <location>
        <begin position="500"/>
        <end position="518"/>
    </location>
</feature>
<dbReference type="Proteomes" id="UP000031672">
    <property type="component" value="Unassembled WGS sequence"/>
</dbReference>
<feature type="transmembrane region" description="Helical" evidence="2">
    <location>
        <begin position="220"/>
        <end position="241"/>
    </location>
</feature>
<sequence length="911" mass="100986">MEVILLLVGLVVIATPIFAIMAFFKAQSLAAQVAILTQKVDELRSASGDSHIPIKTSDTNKDNPVIPASELDSPHGMVDQAAMHIQAVKPAEAAASKIISSPKAPPKTASAKIAERHPPHSEPAQSLDHAAVHTSHQEKSFFVRGMAHLKENWLVWVGGIAMVVGVTYLIETVGNNFTIPPYIRVLLATVLSGSMIGLGEWLHRKITVLDGKFLHQQADAYIPAAVYGAGMSGLYGTVIFSALVHAFIPQSAALVLMAVLAVTALALTCRLGPLMAVLGLFGGYTAPLWIGGTESNFILLSCYVSSITLAGMWVQKQSRIRWLTYGIIALHSFWFIAIAAALSPSQLLLWYSLFIPLSIYALVFVPQMGWMLRFHYRYRTRRPFFYAVIPAAVFGGISLLLLERMPALESNALIYFMTPWLLLLLPILRAGRAVRALSWVNIVATISFVYTALWLIHADSDTVSQDRVVQTLLVSAGTILLVLFRTVGQCWQGDKSLLSAWQAVILAPLLMVSSLFYVDLFQPEYRLATTLFLLIGIALLGWFASKLHRLRAELSAAMHAILLSISVVYSDGGELTWLIAGQMLLMSIQYFYYWLIPNIMAFKALGALLLIRLSILPFFPDLQTLPLPQWSWLLCTILPSVAVFAWIRHILKQRGHFLAEWFNAAILHLGVILLFAQTNYLLLGNFNFLDQLAFENIAIFAGQGLALAGVYQLKATSSQSIGLFYRAYSLLLIVLSALCIVLLNTVFQPFMTLNVLGSDWPILNWLMVGWLFPAGILIAMVRFGLYPRQDRWVYGAAAFNIALWAIYSIRQFWQDGPLTLDMPTSMAELFSYSVALIFVGVALTYHGLQREWPWLQTIGFITLGIAVCKVFLWDAAALEGLWRAISFMGLGACLIGLGWLFQRLRLTLDDE</sequence>
<evidence type="ECO:0000313" key="4">
    <source>
        <dbReference type="Proteomes" id="UP000031672"/>
    </source>
</evidence>
<feature type="transmembrane region" description="Helical" evidence="2">
    <location>
        <begin position="855"/>
        <end position="875"/>
    </location>
</feature>
<feature type="transmembrane region" description="Helical" evidence="2">
    <location>
        <begin position="631"/>
        <end position="649"/>
    </location>
</feature>
<feature type="transmembrane region" description="Helical" evidence="2">
    <location>
        <begin position="829"/>
        <end position="848"/>
    </location>
</feature>
<dbReference type="RefSeq" id="WP_040992446.1">
    <property type="nucleotide sequence ID" value="NZ_JTKH01000024.1"/>
</dbReference>
<proteinExistence type="predicted"/>
<dbReference type="PANTHER" id="PTHR38434:SF1">
    <property type="entry name" value="BLL2549 PROTEIN"/>
    <property type="match status" value="1"/>
</dbReference>
<feature type="transmembrane region" description="Helical" evidence="2">
    <location>
        <begin position="763"/>
        <end position="785"/>
    </location>
</feature>